<evidence type="ECO:0000313" key="1">
    <source>
        <dbReference type="EMBL" id="KAI3716461.1"/>
    </source>
</evidence>
<dbReference type="Proteomes" id="UP001056120">
    <property type="component" value="Linkage Group LG23"/>
</dbReference>
<reference evidence="1 2" key="2">
    <citation type="journal article" date="2022" name="Mol. Ecol. Resour.">
        <title>The genomes of chicory, endive, great burdock and yacon provide insights into Asteraceae paleo-polyploidization history and plant inulin production.</title>
        <authorList>
            <person name="Fan W."/>
            <person name="Wang S."/>
            <person name="Wang H."/>
            <person name="Wang A."/>
            <person name="Jiang F."/>
            <person name="Liu H."/>
            <person name="Zhao H."/>
            <person name="Xu D."/>
            <person name="Zhang Y."/>
        </authorList>
    </citation>
    <scope>NUCLEOTIDE SEQUENCE [LARGE SCALE GENOMIC DNA]</scope>
    <source>
        <strain evidence="2">cv. Yunnan</strain>
        <tissue evidence="1">Leaves</tissue>
    </source>
</reference>
<protein>
    <submittedName>
        <fullName evidence="1">Uncharacterized protein</fullName>
    </submittedName>
</protein>
<keyword evidence="2" id="KW-1185">Reference proteome</keyword>
<name>A0ACB9B3S9_9ASTR</name>
<comment type="caution">
    <text evidence="1">The sequence shown here is derived from an EMBL/GenBank/DDBJ whole genome shotgun (WGS) entry which is preliminary data.</text>
</comment>
<dbReference type="EMBL" id="CM042040">
    <property type="protein sequence ID" value="KAI3716461.1"/>
    <property type="molecule type" value="Genomic_DNA"/>
</dbReference>
<proteinExistence type="predicted"/>
<gene>
    <name evidence="1" type="ORF">L1987_67359</name>
</gene>
<evidence type="ECO:0000313" key="2">
    <source>
        <dbReference type="Proteomes" id="UP001056120"/>
    </source>
</evidence>
<sequence length="313" mass="36485">MADFVHEDMSELILIRSDVKDLIRCQSVCKSWYSLITSPRFINRHLNHSYNKDLFNNELGHRRIILLDDDDDHQLVGSSNGLVSAFSSKLLVGNPLTREVRHLNPPPWISLSLSWGFGYDSTTDDYKVIVGAWKGENQTCVQVLSLKSNVWRVIGEVKYIFVSEVGILFNDALHWIVRDENDKKLIISFDLSTNEFKEIPQPGDVRYECTSGSRLGIVKERLCIYRCEFSCVDIWLMKNYDVKQSWELLRHDHEMKYDIVHYLRTPPPPNDGSLFHPDKSWLRTLKYIDLHWDYIHAPLFVQSLVSPHVNVNH</sequence>
<accession>A0ACB9B3S9</accession>
<organism evidence="1 2">
    <name type="scientific">Smallanthus sonchifolius</name>
    <dbReference type="NCBI Taxonomy" id="185202"/>
    <lineage>
        <taxon>Eukaryota</taxon>
        <taxon>Viridiplantae</taxon>
        <taxon>Streptophyta</taxon>
        <taxon>Embryophyta</taxon>
        <taxon>Tracheophyta</taxon>
        <taxon>Spermatophyta</taxon>
        <taxon>Magnoliopsida</taxon>
        <taxon>eudicotyledons</taxon>
        <taxon>Gunneridae</taxon>
        <taxon>Pentapetalae</taxon>
        <taxon>asterids</taxon>
        <taxon>campanulids</taxon>
        <taxon>Asterales</taxon>
        <taxon>Asteraceae</taxon>
        <taxon>Asteroideae</taxon>
        <taxon>Heliantheae alliance</taxon>
        <taxon>Millerieae</taxon>
        <taxon>Smallanthus</taxon>
    </lineage>
</organism>
<reference evidence="2" key="1">
    <citation type="journal article" date="2022" name="Mol. Ecol. Resour.">
        <title>The genomes of chicory, endive, great burdock and yacon provide insights into Asteraceae palaeo-polyploidization history and plant inulin production.</title>
        <authorList>
            <person name="Fan W."/>
            <person name="Wang S."/>
            <person name="Wang H."/>
            <person name="Wang A."/>
            <person name="Jiang F."/>
            <person name="Liu H."/>
            <person name="Zhao H."/>
            <person name="Xu D."/>
            <person name="Zhang Y."/>
        </authorList>
    </citation>
    <scope>NUCLEOTIDE SEQUENCE [LARGE SCALE GENOMIC DNA]</scope>
    <source>
        <strain evidence="2">cv. Yunnan</strain>
    </source>
</reference>